<name>A0ABQ2IUQ8_9PSEU</name>
<gene>
    <name evidence="3" type="ORF">GCM10011609_87600</name>
</gene>
<proteinExistence type="predicted"/>
<evidence type="ECO:0000313" key="4">
    <source>
        <dbReference type="Proteomes" id="UP000597656"/>
    </source>
</evidence>
<sequence length="384" mass="41822">MEFVAELVKVDPVEFGKYSFHNRTAEYHRAQVREALGLHPATVEDQQRWMEWLAAEQCPVEQNRDRLEVALRQRCRSESAEPPSGGRIERVIGSALRQHETAFAALIVDRLGLALCAAMQTLLESEGFLAEAKADPGPLGLDTLLGEIAKLRTVRGLGLPAEVFAWVSDRLVAAWRSRAARMFPSDFAECSAPGAVHAAGGVVLGRQTEITDALVGLLVDLVHKINARAERRVEKELLGEMTTVPGKKGIFLKMINAVLDHSDEPVREAVGSVVPGGARWGEDTAQTGQGAPRWQPGGARAGAVPAARLLHHHYRRMLAPVLAALNFQCNNTACRPGDGRRQTARLLRGGGRQGQGLRARRQSADRGCRPEGVAGRGHRRERPG</sequence>
<evidence type="ECO:0000256" key="1">
    <source>
        <dbReference type="SAM" id="MobiDB-lite"/>
    </source>
</evidence>
<evidence type="ECO:0000313" key="3">
    <source>
        <dbReference type="EMBL" id="GGN30065.1"/>
    </source>
</evidence>
<accession>A0ABQ2IUQ8</accession>
<feature type="region of interest" description="Disordered" evidence="1">
    <location>
        <begin position="348"/>
        <end position="384"/>
    </location>
</feature>
<keyword evidence="4" id="KW-1185">Reference proteome</keyword>
<reference evidence="4" key="1">
    <citation type="journal article" date="2019" name="Int. J. Syst. Evol. Microbiol.">
        <title>The Global Catalogue of Microorganisms (GCM) 10K type strain sequencing project: providing services to taxonomists for standard genome sequencing and annotation.</title>
        <authorList>
            <consortium name="The Broad Institute Genomics Platform"/>
            <consortium name="The Broad Institute Genome Sequencing Center for Infectious Disease"/>
            <person name="Wu L."/>
            <person name="Ma J."/>
        </authorList>
    </citation>
    <scope>NUCLEOTIDE SEQUENCE [LARGE SCALE GENOMIC DNA]</scope>
    <source>
        <strain evidence="4">CGMCC 4.7319</strain>
    </source>
</reference>
<feature type="domain" description="DUF4158" evidence="2">
    <location>
        <begin position="1"/>
        <end position="95"/>
    </location>
</feature>
<comment type="caution">
    <text evidence="3">The sequence shown here is derived from an EMBL/GenBank/DDBJ whole genome shotgun (WGS) entry which is preliminary data.</text>
</comment>
<dbReference type="InterPro" id="IPR025296">
    <property type="entry name" value="DUF4158"/>
</dbReference>
<evidence type="ECO:0000259" key="2">
    <source>
        <dbReference type="Pfam" id="PF13700"/>
    </source>
</evidence>
<dbReference type="Proteomes" id="UP000597656">
    <property type="component" value="Unassembled WGS sequence"/>
</dbReference>
<protein>
    <recommendedName>
        <fullName evidence="2">DUF4158 domain-containing protein</fullName>
    </recommendedName>
</protein>
<dbReference type="EMBL" id="BMNC01000035">
    <property type="protein sequence ID" value="GGN30065.1"/>
    <property type="molecule type" value="Genomic_DNA"/>
</dbReference>
<organism evidence="3 4">
    <name type="scientific">Lentzea pudingi</name>
    <dbReference type="NCBI Taxonomy" id="1789439"/>
    <lineage>
        <taxon>Bacteria</taxon>
        <taxon>Bacillati</taxon>
        <taxon>Actinomycetota</taxon>
        <taxon>Actinomycetes</taxon>
        <taxon>Pseudonocardiales</taxon>
        <taxon>Pseudonocardiaceae</taxon>
        <taxon>Lentzea</taxon>
    </lineage>
</organism>
<dbReference type="Pfam" id="PF13700">
    <property type="entry name" value="DUF4158"/>
    <property type="match status" value="1"/>
</dbReference>
<feature type="region of interest" description="Disordered" evidence="1">
    <location>
        <begin position="274"/>
        <end position="299"/>
    </location>
</feature>